<evidence type="ECO:0000313" key="9">
    <source>
        <dbReference type="EMBL" id="PWY67933.1"/>
    </source>
</evidence>
<comment type="caution">
    <text evidence="9">The sequence shown here is derived from an EMBL/GenBank/DDBJ whole genome shotgun (WGS) entry which is preliminary data.</text>
</comment>
<dbReference type="PANTHER" id="PTHR33938">
    <property type="entry name" value="FERULOYL ESTERASE B-RELATED"/>
    <property type="match status" value="1"/>
</dbReference>
<evidence type="ECO:0000256" key="7">
    <source>
        <dbReference type="ARBA" id="ARBA00023157"/>
    </source>
</evidence>
<dbReference type="Pfam" id="PF07519">
    <property type="entry name" value="Tannase"/>
    <property type="match status" value="1"/>
</dbReference>
<evidence type="ECO:0000256" key="1">
    <source>
        <dbReference type="ARBA" id="ARBA00006249"/>
    </source>
</evidence>
<feature type="chain" id="PRO_5016192227" description="Carboxylic ester hydrolase" evidence="8">
    <location>
        <begin position="18"/>
        <end position="577"/>
    </location>
</feature>
<keyword evidence="7" id="KW-1015">Disulfide bond</keyword>
<name>A0A317V0Y0_9EURO</name>
<dbReference type="SUPFAM" id="SSF53474">
    <property type="entry name" value="alpha/beta-Hydrolases"/>
    <property type="match status" value="1"/>
</dbReference>
<evidence type="ECO:0000256" key="3">
    <source>
        <dbReference type="ARBA" id="ARBA00022723"/>
    </source>
</evidence>
<dbReference type="AlphaFoldDB" id="A0A317V0Y0"/>
<keyword evidence="4 8" id="KW-0732">Signal</keyword>
<dbReference type="GO" id="GO:0046872">
    <property type="term" value="F:metal ion binding"/>
    <property type="evidence" value="ECO:0007669"/>
    <property type="project" value="UniProtKB-KW"/>
</dbReference>
<dbReference type="PANTHER" id="PTHR33938:SF16">
    <property type="entry name" value="CARBOXYLIC ESTER HYDROLASE"/>
    <property type="match status" value="1"/>
</dbReference>
<dbReference type="EMBL" id="MSFL01000039">
    <property type="protein sequence ID" value="PWY67933.1"/>
    <property type="molecule type" value="Genomic_DNA"/>
</dbReference>
<evidence type="ECO:0000313" key="10">
    <source>
        <dbReference type="Proteomes" id="UP000247233"/>
    </source>
</evidence>
<dbReference type="InterPro" id="IPR029058">
    <property type="entry name" value="AB_hydrolase_fold"/>
</dbReference>
<keyword evidence="5 8" id="KW-0378">Hydrolase</keyword>
<organism evidence="9 10">
    <name type="scientific">Aspergillus heteromorphus CBS 117.55</name>
    <dbReference type="NCBI Taxonomy" id="1448321"/>
    <lineage>
        <taxon>Eukaryota</taxon>
        <taxon>Fungi</taxon>
        <taxon>Dikarya</taxon>
        <taxon>Ascomycota</taxon>
        <taxon>Pezizomycotina</taxon>
        <taxon>Eurotiomycetes</taxon>
        <taxon>Eurotiomycetidae</taxon>
        <taxon>Eurotiales</taxon>
        <taxon>Aspergillaceae</taxon>
        <taxon>Aspergillus</taxon>
        <taxon>Aspergillus subgen. Circumdati</taxon>
    </lineage>
</organism>
<evidence type="ECO:0000256" key="5">
    <source>
        <dbReference type="ARBA" id="ARBA00022801"/>
    </source>
</evidence>
<dbReference type="Proteomes" id="UP000247233">
    <property type="component" value="Unassembled WGS sequence"/>
</dbReference>
<dbReference type="InterPro" id="IPR011118">
    <property type="entry name" value="Tannase/feruloyl_esterase"/>
</dbReference>
<evidence type="ECO:0000256" key="6">
    <source>
        <dbReference type="ARBA" id="ARBA00022837"/>
    </source>
</evidence>
<evidence type="ECO:0000256" key="8">
    <source>
        <dbReference type="RuleBase" id="RU361238"/>
    </source>
</evidence>
<dbReference type="GeneID" id="37066518"/>
<keyword evidence="6" id="KW-0106">Calcium</keyword>
<dbReference type="VEuPathDB" id="FungiDB:BO70DRAFT_366215"/>
<sequence length="577" mass="62439">MRRAALTAGLSATTAYAASLADVCTTSNVKAALPASGAIQGLTMIPSSVTASPVYNASSSGEVFFPDATYDYCGVTFNYTHNGRDDTVALTYWLPAPESFENRFLATGGMAYMISAGSAYLPGGVMYGAVAGTTDGGFGGSLDTVFLLANGTINYEALYSMGYHGIGEMTMVGKEFTKNFYNMTDDNKLYTYYQGCSEGGRAGWSQVQKYPQVYDGIIPGAPAIRYGQQQANHLYSNVVEQTLGYYPPSCELERIVNATIDACDSLDGKVDGVVARTDLCMLNFDLNSTIGLSYSCAASSSSGIGLGFGKRSDPASNGTVSAEGVAVASEILKGLHDSQGRRAYISYQPSASFSDAATEYNSATGEYELDIASTGGEWIVRFLELIDADNLSSLTNVTYDVLRDWMELGWKRYEDVLQTTWPDLSEFEQAGGKILTFHGESDPSIPTGSSVHFYESVRSIMYPELGYNASVDAMGDWYRLYMVPGAAHCATNDVQANGPFPQTNLAVMIDWVENGVTPTTLNATHLAGEWEGDNAQLCAWPLRPLWTENGTQFNCVYDQPSIDTWNYTFDSYKVPLY</sequence>
<accession>A0A317V0Y0</accession>
<protein>
    <recommendedName>
        <fullName evidence="8">Carboxylic ester hydrolase</fullName>
        <ecNumber evidence="8">3.1.1.-</ecNumber>
    </recommendedName>
</protein>
<dbReference type="RefSeq" id="XP_025395144.1">
    <property type="nucleotide sequence ID" value="XM_025544281.1"/>
</dbReference>
<proteinExistence type="inferred from homology"/>
<evidence type="ECO:0000256" key="2">
    <source>
        <dbReference type="ARBA" id="ARBA00022487"/>
    </source>
</evidence>
<comment type="similarity">
    <text evidence="1 8">Belongs to the tannase family.</text>
</comment>
<feature type="signal peptide" evidence="8">
    <location>
        <begin position="1"/>
        <end position="17"/>
    </location>
</feature>
<dbReference type="EC" id="3.1.1.-" evidence="8"/>
<dbReference type="OrthoDB" id="3039123at2759"/>
<keyword evidence="2" id="KW-0719">Serine esterase</keyword>
<gene>
    <name evidence="9" type="ORF">BO70DRAFT_366215</name>
</gene>
<keyword evidence="10" id="KW-1185">Reference proteome</keyword>
<reference evidence="9 10" key="1">
    <citation type="submission" date="2016-12" db="EMBL/GenBank/DDBJ databases">
        <title>The genomes of Aspergillus section Nigri reveals drivers in fungal speciation.</title>
        <authorList>
            <consortium name="DOE Joint Genome Institute"/>
            <person name="Vesth T.C."/>
            <person name="Nybo J."/>
            <person name="Theobald S."/>
            <person name="Brandl J."/>
            <person name="Frisvad J.C."/>
            <person name="Nielsen K.F."/>
            <person name="Lyhne E.K."/>
            <person name="Kogle M.E."/>
            <person name="Kuo A."/>
            <person name="Riley R."/>
            <person name="Clum A."/>
            <person name="Nolan M."/>
            <person name="Lipzen A."/>
            <person name="Salamov A."/>
            <person name="Henrissat B."/>
            <person name="Wiebenga A."/>
            <person name="De Vries R.P."/>
            <person name="Grigoriev I.V."/>
            <person name="Mortensen U.H."/>
            <person name="Andersen M.R."/>
            <person name="Baker S.E."/>
        </authorList>
    </citation>
    <scope>NUCLEOTIDE SEQUENCE [LARGE SCALE GENOMIC DNA]</scope>
    <source>
        <strain evidence="9 10">CBS 117.55</strain>
    </source>
</reference>
<dbReference type="GO" id="GO:0030600">
    <property type="term" value="F:feruloyl esterase activity"/>
    <property type="evidence" value="ECO:0007669"/>
    <property type="project" value="UniProtKB-ARBA"/>
</dbReference>
<keyword evidence="3" id="KW-0479">Metal-binding</keyword>
<evidence type="ECO:0000256" key="4">
    <source>
        <dbReference type="ARBA" id="ARBA00022729"/>
    </source>
</evidence>